<dbReference type="AlphaFoldDB" id="A0A834C6M8"/>
<gene>
    <name evidence="2" type="ORF">FQA47_021903</name>
</gene>
<organism evidence="2 3">
    <name type="scientific">Oryzias melastigma</name>
    <name type="common">Marine medaka</name>
    <dbReference type="NCBI Taxonomy" id="30732"/>
    <lineage>
        <taxon>Eukaryota</taxon>
        <taxon>Metazoa</taxon>
        <taxon>Chordata</taxon>
        <taxon>Craniata</taxon>
        <taxon>Vertebrata</taxon>
        <taxon>Euteleostomi</taxon>
        <taxon>Actinopterygii</taxon>
        <taxon>Neopterygii</taxon>
        <taxon>Teleostei</taxon>
        <taxon>Neoteleostei</taxon>
        <taxon>Acanthomorphata</taxon>
        <taxon>Ovalentaria</taxon>
        <taxon>Atherinomorphae</taxon>
        <taxon>Beloniformes</taxon>
        <taxon>Adrianichthyidae</taxon>
        <taxon>Oryziinae</taxon>
        <taxon>Oryzias</taxon>
    </lineage>
</organism>
<proteinExistence type="predicted"/>
<protein>
    <submittedName>
        <fullName evidence="2">Uncharacterized protein</fullName>
    </submittedName>
</protein>
<comment type="caution">
    <text evidence="2">The sequence shown here is derived from an EMBL/GenBank/DDBJ whole genome shotgun (WGS) entry which is preliminary data.</text>
</comment>
<evidence type="ECO:0000313" key="3">
    <source>
        <dbReference type="Proteomes" id="UP000646548"/>
    </source>
</evidence>
<evidence type="ECO:0000256" key="1">
    <source>
        <dbReference type="SAM" id="MobiDB-lite"/>
    </source>
</evidence>
<sequence length="109" mass="12668">MLRGSRESKTKEESCQNENANLSYDRTALKSGTHNNDKFTIINKSSNIPTEQSEGQLRDTKTRHKRLRRTAHKLHLPPVIVHFVFLCKCRTFVMLFHRVLCLFPASLSR</sequence>
<dbReference type="EMBL" id="WKFB01000470">
    <property type="protein sequence ID" value="KAF6722093.1"/>
    <property type="molecule type" value="Genomic_DNA"/>
</dbReference>
<reference evidence="2" key="1">
    <citation type="journal article" name="BMC Genomics">
        <title>Long-read sequencing and de novo genome assembly of marine medaka (Oryzias melastigma).</title>
        <authorList>
            <person name="Liang P."/>
            <person name="Saqib H.S.A."/>
            <person name="Ni X."/>
            <person name="Shen Y."/>
        </authorList>
    </citation>
    <scope>NUCLEOTIDE SEQUENCE</scope>
    <source>
        <strain evidence="2">Bigg-433</strain>
    </source>
</reference>
<feature type="region of interest" description="Disordered" evidence="1">
    <location>
        <begin position="1"/>
        <end position="20"/>
    </location>
</feature>
<accession>A0A834C6M8</accession>
<name>A0A834C6M8_ORYME</name>
<dbReference type="Proteomes" id="UP000646548">
    <property type="component" value="Unassembled WGS sequence"/>
</dbReference>
<evidence type="ECO:0000313" key="2">
    <source>
        <dbReference type="EMBL" id="KAF6722093.1"/>
    </source>
</evidence>
<feature type="compositionally biased region" description="Basic and acidic residues" evidence="1">
    <location>
        <begin position="1"/>
        <end position="14"/>
    </location>
</feature>